<dbReference type="AlphaFoldDB" id="A0A1L5PBA9"/>
<name>A0A1L5PBA9_RHIET</name>
<accession>A0A1L5PBA9</accession>
<geneLocation type="plasmid" evidence="2">
    <name>prsp8c3b</name>
</geneLocation>
<protein>
    <submittedName>
        <fullName evidence="1">Uncharacterized protein</fullName>
    </submittedName>
</protein>
<proteinExistence type="predicted"/>
<organism evidence="1 2">
    <name type="scientific">Rhizobium etli 8C-3</name>
    <dbReference type="NCBI Taxonomy" id="538025"/>
    <lineage>
        <taxon>Bacteria</taxon>
        <taxon>Pseudomonadati</taxon>
        <taxon>Pseudomonadota</taxon>
        <taxon>Alphaproteobacteria</taxon>
        <taxon>Hyphomicrobiales</taxon>
        <taxon>Rhizobiaceae</taxon>
        <taxon>Rhizobium/Agrobacterium group</taxon>
        <taxon>Rhizobium</taxon>
    </lineage>
</organism>
<gene>
    <name evidence="1" type="ORF">AM571_PB00232</name>
</gene>
<dbReference type="EMBL" id="CP017243">
    <property type="protein sequence ID" value="APO77517.1"/>
    <property type="molecule type" value="Genomic_DNA"/>
</dbReference>
<reference evidence="1 2" key="1">
    <citation type="submission" date="2016-09" db="EMBL/GenBank/DDBJ databases">
        <title>The complete genome sequences of Rhizobium gallicum, symbiovars gallicum and phaseoli, symbionts associated to common bean (Phaseolus vulgaris).</title>
        <authorList>
            <person name="Bustos P."/>
            <person name="Santamaria R.I."/>
            <person name="Perez-Carrascal O.M."/>
            <person name="Juarez S."/>
            <person name="Lozano L."/>
            <person name="Martinez-Flores I."/>
            <person name="Martinez-Romero E."/>
            <person name="Cevallos M."/>
            <person name="Romero D."/>
            <person name="Davila G."/>
            <person name="Gonzalez V."/>
        </authorList>
    </citation>
    <scope>NUCLEOTIDE SEQUENCE [LARGE SCALE GENOMIC DNA]</scope>
    <source>
        <strain evidence="1 2">8C-3</strain>
        <plasmid evidence="2">Plasmid prsp8c3b</plasmid>
    </source>
</reference>
<sequence>MASVLPRAGQRMIFIATLNNPTIDMLRKLGLTGMASAYQELETQIEARHLRAW</sequence>
<dbReference type="Proteomes" id="UP000185109">
    <property type="component" value="Plasmid pRsp8C3b"/>
</dbReference>
<evidence type="ECO:0000313" key="1">
    <source>
        <dbReference type="EMBL" id="APO77517.1"/>
    </source>
</evidence>
<keyword evidence="1" id="KW-0614">Plasmid</keyword>
<evidence type="ECO:0000313" key="2">
    <source>
        <dbReference type="Proteomes" id="UP000185109"/>
    </source>
</evidence>